<dbReference type="InterPro" id="IPR050555">
    <property type="entry name" value="Bact_Solute-Bind_Prot2"/>
</dbReference>
<evidence type="ECO:0000313" key="6">
    <source>
        <dbReference type="Proteomes" id="UP000305202"/>
    </source>
</evidence>
<dbReference type="PANTHER" id="PTHR30036">
    <property type="entry name" value="D-XYLOSE-BINDING PERIPLASMIC PROTEIN"/>
    <property type="match status" value="1"/>
</dbReference>
<reference evidence="5 6" key="1">
    <citation type="submission" date="2019-04" db="EMBL/GenBank/DDBJ databases">
        <authorList>
            <person name="Li M."/>
            <person name="Gao C."/>
        </authorList>
    </citation>
    <scope>NUCLEOTIDE SEQUENCE [LARGE SCALE GENOMIC DNA]</scope>
    <source>
        <strain evidence="5 6">BGMRC 2031</strain>
    </source>
</reference>
<evidence type="ECO:0000256" key="1">
    <source>
        <dbReference type="ARBA" id="ARBA00004418"/>
    </source>
</evidence>
<dbReference type="CDD" id="cd01536">
    <property type="entry name" value="PBP1_ABC_sugar_binding-like"/>
    <property type="match status" value="1"/>
</dbReference>
<proteinExistence type="inferred from homology"/>
<dbReference type="PANTHER" id="PTHR30036:SF7">
    <property type="entry name" value="ABC TRANSPORTER PERIPLASMIC-BINDING PROTEIN YPHF"/>
    <property type="match status" value="1"/>
</dbReference>
<comment type="similarity">
    <text evidence="2">Belongs to the bacterial solute-binding protein 2 family.</text>
</comment>
<feature type="domain" description="Periplasmic binding protein" evidence="4">
    <location>
        <begin position="45"/>
        <end position="302"/>
    </location>
</feature>
<organism evidence="5 6">
    <name type="scientific">Martelella alba</name>
    <dbReference type="NCBI Taxonomy" id="2590451"/>
    <lineage>
        <taxon>Bacteria</taxon>
        <taxon>Pseudomonadati</taxon>
        <taxon>Pseudomonadota</taxon>
        <taxon>Alphaproteobacteria</taxon>
        <taxon>Hyphomicrobiales</taxon>
        <taxon>Aurantimonadaceae</taxon>
        <taxon>Martelella</taxon>
    </lineage>
</organism>
<comment type="caution">
    <text evidence="5">The sequence shown here is derived from an EMBL/GenBank/DDBJ whole genome shotgun (WGS) entry which is preliminary data.</text>
</comment>
<name>A0ABY2SKH1_9HYPH</name>
<evidence type="ECO:0000259" key="4">
    <source>
        <dbReference type="Pfam" id="PF13407"/>
    </source>
</evidence>
<evidence type="ECO:0000256" key="3">
    <source>
        <dbReference type="SAM" id="SignalP"/>
    </source>
</evidence>
<evidence type="ECO:0000256" key="2">
    <source>
        <dbReference type="ARBA" id="ARBA00007639"/>
    </source>
</evidence>
<protein>
    <submittedName>
        <fullName evidence="5">Substrate-binding domain-containing protein</fullName>
    </submittedName>
</protein>
<keyword evidence="3" id="KW-0732">Signal</keyword>
<comment type="subcellular location">
    <subcellularLocation>
        <location evidence="1">Periplasm</location>
    </subcellularLocation>
</comment>
<sequence>MEPDMSAIIGKLTTMTSVGLCALLTAFTPLAHGADSAKCDKMYTIGFSHPVGESQFAIALKKKVVAAGQQRGCVKVLLDNTHQSNLESQRATLESWVTRRVDAIVVLPVEATALDGLRVKAQKKGIKWLTYAGATPGSDGAVGFDNTQSGDLVAKDALSWVKKRYPNGGITAAVTTLTPLKGFAGRWEEPITLFKAAGLPIVSQQDCATQACGMQIAEDALRQHPNLRVFIGINDDAALGALRAFKNAGVNPGDVYIAGQDGTVEGLEAVKQGGAYRASAAILLDDLAKSIIDNSIAAITGKGRTDYQTAVELGTLRHPQRLDALIAQYKD</sequence>
<dbReference type="Pfam" id="PF13407">
    <property type="entry name" value="Peripla_BP_4"/>
    <property type="match status" value="1"/>
</dbReference>
<feature type="signal peptide" evidence="3">
    <location>
        <begin position="1"/>
        <end position="33"/>
    </location>
</feature>
<dbReference type="InterPro" id="IPR028082">
    <property type="entry name" value="Peripla_BP_I"/>
</dbReference>
<keyword evidence="6" id="KW-1185">Reference proteome</keyword>
<dbReference type="Proteomes" id="UP000305202">
    <property type="component" value="Unassembled WGS sequence"/>
</dbReference>
<dbReference type="SUPFAM" id="SSF53822">
    <property type="entry name" value="Periplasmic binding protein-like I"/>
    <property type="match status" value="1"/>
</dbReference>
<evidence type="ECO:0000313" key="5">
    <source>
        <dbReference type="EMBL" id="TKI06069.1"/>
    </source>
</evidence>
<dbReference type="EMBL" id="SZPQ01000015">
    <property type="protein sequence ID" value="TKI06069.1"/>
    <property type="molecule type" value="Genomic_DNA"/>
</dbReference>
<feature type="chain" id="PRO_5047311264" evidence="3">
    <location>
        <begin position="34"/>
        <end position="331"/>
    </location>
</feature>
<dbReference type="Gene3D" id="3.40.50.2300">
    <property type="match status" value="2"/>
</dbReference>
<dbReference type="InterPro" id="IPR025997">
    <property type="entry name" value="SBP_2_dom"/>
</dbReference>
<accession>A0ABY2SKH1</accession>
<gene>
    <name evidence="5" type="ORF">FCN80_11130</name>
</gene>